<dbReference type="Pfam" id="PF03331">
    <property type="entry name" value="LpxC"/>
    <property type="match status" value="1"/>
</dbReference>
<accession>A0A4R3XVK2</accession>
<evidence type="ECO:0000256" key="6">
    <source>
        <dbReference type="ARBA" id="ARBA00022556"/>
    </source>
</evidence>
<keyword evidence="6 12" id="KW-0441">Lipid A biosynthesis</keyword>
<dbReference type="GO" id="GO:0046872">
    <property type="term" value="F:metal ion binding"/>
    <property type="evidence" value="ECO:0007669"/>
    <property type="project" value="UniProtKB-KW"/>
</dbReference>
<evidence type="ECO:0000256" key="9">
    <source>
        <dbReference type="ARBA" id="ARBA00022833"/>
    </source>
</evidence>
<keyword evidence="8 12" id="KW-0378">Hydrolase</keyword>
<dbReference type="InterPro" id="IPR011334">
    <property type="entry name" value="UDP-acyl_GlcNac_deAcase_C"/>
</dbReference>
<protein>
    <recommendedName>
        <fullName evidence="4 12">UDP-3-O-acyl-N-acetylglucosamine deacetylase</fullName>
        <shortName evidence="12">UDP-3-O-acyl-GlcNAc deacetylase</shortName>
        <ecNumber evidence="4 12">3.5.1.108</ecNumber>
    </recommendedName>
    <alternativeName>
        <fullName evidence="12">UDP-3-O-[R-3-hydroxymyristoyl]-N-acetylglucosamine deacetylase</fullName>
    </alternativeName>
</protein>
<comment type="caution">
    <text evidence="13">The sequence shown here is derived from an EMBL/GenBank/DDBJ whole genome shotgun (WGS) entry which is preliminary data.</text>
</comment>
<keyword evidence="7 12" id="KW-0479">Metal-binding</keyword>
<evidence type="ECO:0000256" key="1">
    <source>
        <dbReference type="ARBA" id="ARBA00001947"/>
    </source>
</evidence>
<dbReference type="Gene3D" id="3.30.230.20">
    <property type="entry name" value="lpxc deacetylase, domain 1"/>
    <property type="match status" value="1"/>
</dbReference>
<dbReference type="SUPFAM" id="SSF54211">
    <property type="entry name" value="Ribosomal protein S5 domain 2-like"/>
    <property type="match status" value="2"/>
</dbReference>
<evidence type="ECO:0000256" key="7">
    <source>
        <dbReference type="ARBA" id="ARBA00022723"/>
    </source>
</evidence>
<dbReference type="GO" id="GO:0016020">
    <property type="term" value="C:membrane"/>
    <property type="evidence" value="ECO:0007669"/>
    <property type="project" value="GOC"/>
</dbReference>
<evidence type="ECO:0000256" key="2">
    <source>
        <dbReference type="ARBA" id="ARBA00002923"/>
    </source>
</evidence>
<feature type="binding site" evidence="12">
    <location>
        <position position="78"/>
    </location>
    <ligand>
        <name>Zn(2+)</name>
        <dbReference type="ChEBI" id="CHEBI:29105"/>
    </ligand>
</feature>
<feature type="binding site" evidence="12">
    <location>
        <position position="237"/>
    </location>
    <ligand>
        <name>Zn(2+)</name>
        <dbReference type="ChEBI" id="CHEBI:29105"/>
    </ligand>
</feature>
<gene>
    <name evidence="12" type="primary">lpxC</name>
    <name evidence="13" type="ORF">EDC63_11747</name>
</gene>
<organism evidence="13 14">
    <name type="scientific">Sulfurirhabdus autotrophica</name>
    <dbReference type="NCBI Taxonomy" id="1706046"/>
    <lineage>
        <taxon>Bacteria</taxon>
        <taxon>Pseudomonadati</taxon>
        <taxon>Pseudomonadota</taxon>
        <taxon>Betaproteobacteria</taxon>
        <taxon>Nitrosomonadales</taxon>
        <taxon>Sulfuricellaceae</taxon>
        <taxon>Sulfurirhabdus</taxon>
    </lineage>
</organism>
<dbReference type="Gene3D" id="3.30.1700.10">
    <property type="entry name" value="lpxc deacetylase, domain 2"/>
    <property type="match status" value="1"/>
</dbReference>
<dbReference type="UniPathway" id="UPA00359">
    <property type="reaction ID" value="UER00478"/>
</dbReference>
<dbReference type="GO" id="GO:0103117">
    <property type="term" value="F:UDP-3-O-acyl-N-acetylglucosamine deacetylase activity"/>
    <property type="evidence" value="ECO:0007669"/>
    <property type="project" value="UniProtKB-UniRule"/>
</dbReference>
<dbReference type="GO" id="GO:0009245">
    <property type="term" value="P:lipid A biosynthetic process"/>
    <property type="evidence" value="ECO:0007669"/>
    <property type="project" value="UniProtKB-UniRule"/>
</dbReference>
<sequence>MIKQRTLKNIIRATGVGLHTGEKVYLTLRPAAINTGIVFRRIDLPEPVEIKAAPHHVGDTRLSSTLENGEVKVSTVEHLMSALAGLGIDNVYIDLTSAEVPIMDGSAGPFVFLLQSAGIEEQTAPKKFIRIKKTVQVMEGDKWVRFEPYDGFKVSFTIDFSHPVLDSSSQSLTVDFATTSYIKEVSRARTFGFMQDVEMLRSQGLALGGSLDNAIVMDEFRILNSDGLRYEDEFVKHKVLDAIGDLYLLGHPLVGAFTGYKSGHALNNRLLRCLLSEADAWEYVSFDNAESAPVAFVKLQKQAA</sequence>
<evidence type="ECO:0000313" key="13">
    <source>
        <dbReference type="EMBL" id="TCV83012.1"/>
    </source>
</evidence>
<evidence type="ECO:0000256" key="5">
    <source>
        <dbReference type="ARBA" id="ARBA00022516"/>
    </source>
</evidence>
<reference evidence="13 14" key="1">
    <citation type="submission" date="2019-03" db="EMBL/GenBank/DDBJ databases">
        <title>Genomic Encyclopedia of Type Strains, Phase IV (KMG-IV): sequencing the most valuable type-strain genomes for metagenomic binning, comparative biology and taxonomic classification.</title>
        <authorList>
            <person name="Goeker M."/>
        </authorList>
    </citation>
    <scope>NUCLEOTIDE SEQUENCE [LARGE SCALE GENOMIC DNA]</scope>
    <source>
        <strain evidence="13 14">DSM 100309</strain>
    </source>
</reference>
<evidence type="ECO:0000256" key="12">
    <source>
        <dbReference type="HAMAP-Rule" id="MF_00388"/>
    </source>
</evidence>
<feature type="binding site" evidence="12">
    <location>
        <position position="241"/>
    </location>
    <ligand>
        <name>Zn(2+)</name>
        <dbReference type="ChEBI" id="CHEBI:29105"/>
    </ligand>
</feature>
<dbReference type="InterPro" id="IPR004463">
    <property type="entry name" value="UDP-acyl_GlcNac_deAcase"/>
</dbReference>
<dbReference type="EMBL" id="SMCO01000017">
    <property type="protein sequence ID" value="TCV83012.1"/>
    <property type="molecule type" value="Genomic_DNA"/>
</dbReference>
<dbReference type="InterPro" id="IPR015870">
    <property type="entry name" value="UDP-acyl_N-AcGlcN_deAcase_N"/>
</dbReference>
<keyword evidence="14" id="KW-1185">Reference proteome</keyword>
<comment type="function">
    <text evidence="2 12">Catalyzes the hydrolysis of UDP-3-O-myristoyl-N-acetylglucosamine to form UDP-3-O-myristoylglucosamine and acetate, the committed step in lipid A biosynthesis.</text>
</comment>
<dbReference type="AlphaFoldDB" id="A0A4R3XVK2"/>
<dbReference type="PANTHER" id="PTHR33694">
    <property type="entry name" value="UDP-3-O-ACYL-N-ACETYLGLUCOSAMINE DEACETYLASE 1, MITOCHONDRIAL-RELATED"/>
    <property type="match status" value="1"/>
</dbReference>
<evidence type="ECO:0000256" key="8">
    <source>
        <dbReference type="ARBA" id="ARBA00022801"/>
    </source>
</evidence>
<keyword evidence="5 12" id="KW-0444">Lipid biosynthesis</keyword>
<comment type="catalytic activity">
    <reaction evidence="11 12">
        <text>a UDP-3-O-[(3R)-3-hydroxyacyl]-N-acetyl-alpha-D-glucosamine + H2O = a UDP-3-O-[(3R)-3-hydroxyacyl]-alpha-D-glucosamine + acetate</text>
        <dbReference type="Rhea" id="RHEA:67816"/>
        <dbReference type="ChEBI" id="CHEBI:15377"/>
        <dbReference type="ChEBI" id="CHEBI:30089"/>
        <dbReference type="ChEBI" id="CHEBI:137740"/>
        <dbReference type="ChEBI" id="CHEBI:173225"/>
        <dbReference type="EC" id="3.5.1.108"/>
    </reaction>
</comment>
<evidence type="ECO:0000256" key="11">
    <source>
        <dbReference type="ARBA" id="ARBA00024535"/>
    </source>
</evidence>
<dbReference type="RefSeq" id="WP_124944835.1">
    <property type="nucleotide sequence ID" value="NZ_BHVT01000003.1"/>
</dbReference>
<feature type="active site" description="Proton donor" evidence="12">
    <location>
        <position position="264"/>
    </location>
</feature>
<dbReference type="InterPro" id="IPR020568">
    <property type="entry name" value="Ribosomal_Su5_D2-typ_SF"/>
</dbReference>
<comment type="similarity">
    <text evidence="12">Belongs to the LpxC family.</text>
</comment>
<name>A0A4R3XVK2_9PROT</name>
<dbReference type="NCBIfam" id="TIGR00325">
    <property type="entry name" value="lpxC"/>
    <property type="match status" value="1"/>
</dbReference>
<keyword evidence="10 12" id="KW-0443">Lipid metabolism</keyword>
<comment type="pathway">
    <text evidence="3 12">Glycolipid biosynthesis; lipid IV(A) biosynthesis; lipid IV(A) from (3R)-3-hydroxytetradecanoyl-[acyl-carrier-protein] and UDP-N-acetyl-alpha-D-glucosamine: step 2/6.</text>
</comment>
<evidence type="ECO:0000256" key="10">
    <source>
        <dbReference type="ARBA" id="ARBA00023098"/>
    </source>
</evidence>
<evidence type="ECO:0000313" key="14">
    <source>
        <dbReference type="Proteomes" id="UP000295367"/>
    </source>
</evidence>
<evidence type="ECO:0000256" key="4">
    <source>
        <dbReference type="ARBA" id="ARBA00012745"/>
    </source>
</evidence>
<dbReference type="OrthoDB" id="9802746at2"/>
<proteinExistence type="inferred from homology"/>
<evidence type="ECO:0000256" key="3">
    <source>
        <dbReference type="ARBA" id="ARBA00005002"/>
    </source>
</evidence>
<dbReference type="EC" id="3.5.1.108" evidence="4 12"/>
<dbReference type="PANTHER" id="PTHR33694:SF1">
    <property type="entry name" value="UDP-3-O-ACYL-N-ACETYLGLUCOSAMINE DEACETYLASE 1, MITOCHONDRIAL-RELATED"/>
    <property type="match status" value="1"/>
</dbReference>
<keyword evidence="9 12" id="KW-0862">Zinc</keyword>
<dbReference type="HAMAP" id="MF_00388">
    <property type="entry name" value="LpxC"/>
    <property type="match status" value="1"/>
</dbReference>
<comment type="cofactor">
    <cofactor evidence="1 12">
        <name>Zn(2+)</name>
        <dbReference type="ChEBI" id="CHEBI:29105"/>
    </cofactor>
</comment>
<dbReference type="Proteomes" id="UP000295367">
    <property type="component" value="Unassembled WGS sequence"/>
</dbReference>